<name>A0A804M8C0_MAIZE</name>
<organism evidence="2 3">
    <name type="scientific">Zea mays</name>
    <name type="common">Maize</name>
    <dbReference type="NCBI Taxonomy" id="4577"/>
    <lineage>
        <taxon>Eukaryota</taxon>
        <taxon>Viridiplantae</taxon>
        <taxon>Streptophyta</taxon>
        <taxon>Embryophyta</taxon>
        <taxon>Tracheophyta</taxon>
        <taxon>Spermatophyta</taxon>
        <taxon>Magnoliopsida</taxon>
        <taxon>Liliopsida</taxon>
        <taxon>Poales</taxon>
        <taxon>Poaceae</taxon>
        <taxon>PACMAD clade</taxon>
        <taxon>Panicoideae</taxon>
        <taxon>Andropogonodae</taxon>
        <taxon>Andropogoneae</taxon>
        <taxon>Tripsacinae</taxon>
        <taxon>Zea</taxon>
    </lineage>
</organism>
<keyword evidence="3" id="KW-1185">Reference proteome</keyword>
<feature type="compositionally biased region" description="Basic residues" evidence="1">
    <location>
        <begin position="288"/>
        <end position="324"/>
    </location>
</feature>
<evidence type="ECO:0000256" key="1">
    <source>
        <dbReference type="SAM" id="MobiDB-lite"/>
    </source>
</evidence>
<evidence type="ECO:0000313" key="3">
    <source>
        <dbReference type="Proteomes" id="UP000007305"/>
    </source>
</evidence>
<feature type="region of interest" description="Disordered" evidence="1">
    <location>
        <begin position="266"/>
        <end position="366"/>
    </location>
</feature>
<feature type="compositionally biased region" description="Basic and acidic residues" evidence="1">
    <location>
        <begin position="192"/>
        <end position="213"/>
    </location>
</feature>
<evidence type="ECO:0000313" key="2">
    <source>
        <dbReference type="EnsemblPlants" id="Zm00001eb066490_P001"/>
    </source>
</evidence>
<sequence length="476" mass="51897">MIPNSSSTMKRIQHQYQDEQNGNVFTGPADATLGVFRSNQVRNEINGAAFSDDGIKYQIMSFASLGRFFFFFYLEVDVQRPVHAVVAVPGRVRQALGDGEELGHLQPLVRRDFAEVLVDQAPHLPHPLRRRVCLLFGGHEHPDQPHDQVDVVHAAAVVAGDEEVVERGLVQHQPHEPLQLVAALPAQPHRRHDPEHPEEAPARERRAPDERHAVDGRFREAGERGALPLKRRRPARGGAEVVQQEPREDQVLVLDAVAAEHAHHLLDGRRGQRRHVVEPPLPAGAGPHRVRRLVGGRRRPAQARGVGRRRARRRGAVRRPRARARGGAGDLGEERGDEPVQESRGVGRRGEGLAAPDRGQHVAPGPVVEPVDEGLRLRQQVAGAHLLGHLQGHGGAVQEREVGGAEQDAAVVVAEPGHELEAVGAAREAAGEIDGHGFLPAAALLLLLLLLHQCPQPPREGAHDALLHCIATTAVR</sequence>
<reference evidence="2" key="3">
    <citation type="submission" date="2021-05" db="UniProtKB">
        <authorList>
            <consortium name="EnsemblPlants"/>
        </authorList>
    </citation>
    <scope>IDENTIFICATION</scope>
    <source>
        <strain evidence="2">cv. B73</strain>
    </source>
</reference>
<protein>
    <submittedName>
        <fullName evidence="2">Uncharacterized protein</fullName>
    </submittedName>
</protein>
<dbReference type="Gramene" id="Zm00001eb066490_T001">
    <property type="protein sequence ID" value="Zm00001eb066490_P001"/>
    <property type="gene ID" value="Zm00001eb066490"/>
</dbReference>
<dbReference type="AlphaFoldDB" id="A0A804M8C0"/>
<feature type="region of interest" description="Disordered" evidence="1">
    <location>
        <begin position="187"/>
        <end position="213"/>
    </location>
</feature>
<dbReference type="EnsemblPlants" id="Zm00001eb066490_T001">
    <property type="protein sequence ID" value="Zm00001eb066490_P001"/>
    <property type="gene ID" value="Zm00001eb066490"/>
</dbReference>
<reference evidence="3" key="1">
    <citation type="submission" date="2015-12" db="EMBL/GenBank/DDBJ databases">
        <title>Update maize B73 reference genome by single molecule sequencing technologies.</title>
        <authorList>
            <consortium name="Maize Genome Sequencing Project"/>
            <person name="Ware D."/>
        </authorList>
    </citation>
    <scope>NUCLEOTIDE SEQUENCE [LARGE SCALE GENOMIC DNA]</scope>
    <source>
        <strain evidence="3">cv. B73</strain>
    </source>
</reference>
<dbReference type="InParanoid" id="A0A804M8C0"/>
<reference evidence="2" key="2">
    <citation type="submission" date="2019-07" db="EMBL/GenBank/DDBJ databases">
        <authorList>
            <person name="Seetharam A."/>
            <person name="Woodhouse M."/>
            <person name="Cannon E."/>
        </authorList>
    </citation>
    <scope>NUCLEOTIDE SEQUENCE [LARGE SCALE GENOMIC DNA]</scope>
    <source>
        <strain evidence="2">cv. B73</strain>
    </source>
</reference>
<feature type="region of interest" description="Disordered" evidence="1">
    <location>
        <begin position="1"/>
        <end position="23"/>
    </location>
</feature>
<accession>A0A804M8C0</accession>
<dbReference type="Proteomes" id="UP000007305">
    <property type="component" value="Chromosome 2"/>
</dbReference>
<proteinExistence type="predicted"/>